<reference evidence="1 2" key="1">
    <citation type="submission" date="2020-04" db="EMBL/GenBank/DDBJ databases">
        <authorList>
            <person name="Zheng R.K."/>
            <person name="Sun C.M."/>
        </authorList>
    </citation>
    <scope>NUCLEOTIDE SEQUENCE [LARGE SCALE GENOMIC DNA]</scope>
    <source>
        <strain evidence="2">zrk29</strain>
    </source>
</reference>
<dbReference type="AlphaFoldDB" id="A0A7L6N583"/>
<dbReference type="Proteomes" id="UP000512167">
    <property type="component" value="Chromosome"/>
</dbReference>
<dbReference type="EMBL" id="CP051151">
    <property type="protein sequence ID" value="QLY40652.1"/>
    <property type="molecule type" value="Genomic_DNA"/>
</dbReference>
<gene>
    <name evidence="1" type="ORF">HF295_07255</name>
</gene>
<accession>A0A7L6N583</accession>
<keyword evidence="2" id="KW-1185">Reference proteome</keyword>
<protein>
    <submittedName>
        <fullName evidence="1">Uncharacterized protein</fullName>
    </submittedName>
</protein>
<evidence type="ECO:0000313" key="1">
    <source>
        <dbReference type="EMBL" id="QLY40652.1"/>
    </source>
</evidence>
<dbReference type="RefSeq" id="WP_312031499.1">
    <property type="nucleotide sequence ID" value="NZ_CP051151.1"/>
</dbReference>
<proteinExistence type="predicted"/>
<sequence length="250" mass="30274">MIESKFGIKYINNIRCYKVDLNKRKYFLEYSSPQYMKIDDFQILNQSWLGLMEELFNYLIDKHHLSKEHLLEFSVDWSGKHIFSKDKLTNFDRGPLINDLFYNVNQSSTHLQWIIQDLLMYLGEDINHIELYVKIPTYKEDKEIISHYLNLYKKSLKIFLKRNLAYDMDYIKQFMSHLTKIDKVFNTYFNHQVSMLLLDNKHSYSMYKSKFLVKLNKIDKLANLKEKIKSILDDLTLFYAYIEENNHIIK</sequence>
<name>A0A7L6N583_9MOLU</name>
<organism evidence="1 2">
    <name type="scientific">Hujiaoplasma nucleasis</name>
    <dbReference type="NCBI Taxonomy" id="2725268"/>
    <lineage>
        <taxon>Bacteria</taxon>
        <taxon>Bacillati</taxon>
        <taxon>Mycoplasmatota</taxon>
        <taxon>Mollicutes</taxon>
        <taxon>Candidatus Izemoplasmatales</taxon>
        <taxon>Hujiaoplasmataceae</taxon>
        <taxon>Hujiaoplasma</taxon>
    </lineage>
</organism>
<evidence type="ECO:0000313" key="2">
    <source>
        <dbReference type="Proteomes" id="UP000512167"/>
    </source>
</evidence>
<dbReference type="KEGG" id="tbk:HF295_07255"/>